<accession>A0A0C9PS08</accession>
<dbReference type="InterPro" id="IPR014959">
    <property type="entry name" value="DUF1827"/>
</dbReference>
<name>A0A0C9PS08_LACPA</name>
<comment type="caution">
    <text evidence="1">The sequence shown here is derived from an EMBL/GenBank/DDBJ whole genome shotgun (WGS) entry which is preliminary data.</text>
</comment>
<evidence type="ECO:0000313" key="2">
    <source>
        <dbReference type="Proteomes" id="UP000032552"/>
    </source>
</evidence>
<dbReference type="EMBL" id="BAYM01000247">
    <property type="protein sequence ID" value="GAN37711.1"/>
    <property type="molecule type" value="Genomic_DNA"/>
</dbReference>
<sequence length="102" mass="11537">MEGMSMRLINVTNSFRNLVSQQLSGTDARLVKVFSLGQTTVVYTEAPSHIELLFTNERRNIQRAEIAFTLERLLQKDIGDVSPIMGHHLAEVTVPKLERQAE</sequence>
<dbReference type="AlphaFoldDB" id="A0A0C9PS08"/>
<evidence type="ECO:0000313" key="1">
    <source>
        <dbReference type="EMBL" id="GAN37711.1"/>
    </source>
</evidence>
<gene>
    <name evidence="1" type="ORF">LC0644_2300</name>
</gene>
<protein>
    <submittedName>
        <fullName evidence="1">Cytosolic protein</fullName>
    </submittedName>
</protein>
<proteinExistence type="predicted"/>
<dbReference type="Gene3D" id="3.40.1720.10">
    <property type="entry name" value="Streptococcus thermophilus LMG 18311 protein like"/>
    <property type="match status" value="1"/>
</dbReference>
<reference evidence="2" key="1">
    <citation type="submission" date="2014-05" db="EMBL/GenBank/DDBJ databases">
        <title>Whole genome sequencing of Lactobacillus casei NRIC0644.</title>
        <authorList>
            <person name="Atarashi H."/>
            <person name="Yoshida Y."/>
            <person name="Fujimura S."/>
            <person name="Tanaka N."/>
            <person name="Shiwa Y."/>
            <person name="Yoshikawa H."/>
            <person name="Okada S."/>
            <person name="Nakagawa J."/>
        </authorList>
    </citation>
    <scope>NUCLEOTIDE SEQUENCE [LARGE SCALE GENOMIC DNA]</scope>
    <source>
        <strain evidence="2">NRIC0644</strain>
    </source>
</reference>
<dbReference type="Proteomes" id="UP000032552">
    <property type="component" value="Unassembled WGS sequence"/>
</dbReference>
<dbReference type="InterPro" id="IPR038226">
    <property type="entry name" value="LMG18311-like_sf"/>
</dbReference>
<dbReference type="Pfam" id="PF08860">
    <property type="entry name" value="DUF1827"/>
    <property type="match status" value="1"/>
</dbReference>
<organism evidence="1 2">
    <name type="scientific">Lacticaseibacillus paracasei NRIC 0644</name>
    <dbReference type="NCBI Taxonomy" id="1435038"/>
    <lineage>
        <taxon>Bacteria</taxon>
        <taxon>Bacillati</taxon>
        <taxon>Bacillota</taxon>
        <taxon>Bacilli</taxon>
        <taxon>Lactobacillales</taxon>
        <taxon>Lactobacillaceae</taxon>
        <taxon>Lacticaseibacillus</taxon>
    </lineage>
</organism>